<dbReference type="Proteomes" id="UP000070133">
    <property type="component" value="Unassembled WGS sequence"/>
</dbReference>
<protein>
    <recommendedName>
        <fullName evidence="3">Coenzyme Q-binding protein COQ10 START domain-containing protein</fullName>
    </recommendedName>
</protein>
<dbReference type="CDD" id="cd07822">
    <property type="entry name" value="SRPBCC_4"/>
    <property type="match status" value="1"/>
</dbReference>
<reference evidence="1 2" key="1">
    <citation type="submission" date="2015-07" db="EMBL/GenBank/DDBJ databases">
        <title>Comparative genomics of the Sigatoka disease complex on banana suggests a link between parallel evolutionary changes in Pseudocercospora fijiensis and Pseudocercospora eumusae and increased virulence on the banana host.</title>
        <authorList>
            <person name="Chang T.-C."/>
            <person name="Salvucci A."/>
            <person name="Crous P.W."/>
            <person name="Stergiopoulos I."/>
        </authorList>
    </citation>
    <scope>NUCLEOTIDE SEQUENCE [LARGE SCALE GENOMIC DNA]</scope>
    <source>
        <strain evidence="1 2">CBS 114824</strain>
    </source>
</reference>
<dbReference type="AlphaFoldDB" id="A0A139HXQ2"/>
<dbReference type="InterPro" id="IPR023393">
    <property type="entry name" value="START-like_dom_sf"/>
</dbReference>
<organism evidence="1 2">
    <name type="scientific">Pseudocercospora eumusae</name>
    <dbReference type="NCBI Taxonomy" id="321146"/>
    <lineage>
        <taxon>Eukaryota</taxon>
        <taxon>Fungi</taxon>
        <taxon>Dikarya</taxon>
        <taxon>Ascomycota</taxon>
        <taxon>Pezizomycotina</taxon>
        <taxon>Dothideomycetes</taxon>
        <taxon>Dothideomycetidae</taxon>
        <taxon>Mycosphaerellales</taxon>
        <taxon>Mycosphaerellaceae</taxon>
        <taxon>Pseudocercospora</taxon>
    </lineage>
</organism>
<evidence type="ECO:0000313" key="2">
    <source>
        <dbReference type="Proteomes" id="UP000070133"/>
    </source>
</evidence>
<accession>A0A139HXQ2</accession>
<dbReference type="Gene3D" id="3.30.530.20">
    <property type="match status" value="1"/>
</dbReference>
<name>A0A139HXQ2_9PEZI</name>
<proteinExistence type="predicted"/>
<dbReference type="OrthoDB" id="509124at2759"/>
<evidence type="ECO:0000313" key="1">
    <source>
        <dbReference type="EMBL" id="KXT07236.1"/>
    </source>
</evidence>
<gene>
    <name evidence="1" type="ORF">AC578_2447</name>
</gene>
<keyword evidence="2" id="KW-1185">Reference proteome</keyword>
<evidence type="ECO:0008006" key="3">
    <source>
        <dbReference type="Google" id="ProtNLM"/>
    </source>
</evidence>
<sequence>MSQNTAWPPSNGLCSPTVPRKDAVFSISHSLSIDAPASEVFEHVLQTADYEKWNTWVPNAKIVQQPSSEHDFGRLRNGSIFEFYVIMDAAKPSKTTTTGLMVTDISTPEQPTEYIDQDTREKDGSYTAHLSKVYRVSWKTHGGFASRGLRSERFHEVIARGENQCEVRTWEVMGGFLAYTVKWMFQKTLDDKFKLWCEDLKKYSEEKAGAQGR</sequence>
<dbReference type="SUPFAM" id="SSF55961">
    <property type="entry name" value="Bet v1-like"/>
    <property type="match status" value="1"/>
</dbReference>
<dbReference type="EMBL" id="LFZN01000003">
    <property type="protein sequence ID" value="KXT07236.1"/>
    <property type="molecule type" value="Genomic_DNA"/>
</dbReference>
<comment type="caution">
    <text evidence="1">The sequence shown here is derived from an EMBL/GenBank/DDBJ whole genome shotgun (WGS) entry which is preliminary data.</text>
</comment>